<organism evidence="1 4">
    <name type="scientific">Ogataea haglerorum</name>
    <dbReference type="NCBI Taxonomy" id="1937702"/>
    <lineage>
        <taxon>Eukaryota</taxon>
        <taxon>Fungi</taxon>
        <taxon>Dikarya</taxon>
        <taxon>Ascomycota</taxon>
        <taxon>Saccharomycotina</taxon>
        <taxon>Pichiomycetes</taxon>
        <taxon>Pichiales</taxon>
        <taxon>Pichiaceae</taxon>
        <taxon>Ogataea</taxon>
    </lineage>
</organism>
<dbReference type="AlphaFoldDB" id="A0AAN6D2J0"/>
<gene>
    <name evidence="1" type="ORF">KL933_004855</name>
    <name evidence="2" type="ORF">KL946_004814</name>
</gene>
<proteinExistence type="predicted"/>
<keyword evidence="3" id="KW-1185">Reference proteome</keyword>
<dbReference type="InterPro" id="IPR036259">
    <property type="entry name" value="MFS_trans_sf"/>
</dbReference>
<evidence type="ECO:0000313" key="3">
    <source>
        <dbReference type="Proteomes" id="UP000697297"/>
    </source>
</evidence>
<reference evidence="1 3" key="1">
    <citation type="journal article" date="2021" name="G3 (Bethesda)">
        <title>Genomic diversity, chromosomal rearrangements, and interspecies hybridization in the ogataea polymorpha species complex.</title>
        <authorList>
            <person name="Hanson S.J."/>
            <person name="Cinneide E.O."/>
            <person name="Salzberg L.I."/>
            <person name="Wolfe K.H."/>
            <person name="McGowan J."/>
            <person name="Fitzpatrick D.A."/>
            <person name="Matlin K."/>
        </authorList>
    </citation>
    <scope>NUCLEOTIDE SEQUENCE</scope>
    <source>
        <strain evidence="2">81-436-3</strain>
        <strain evidence="1">83-405-1</strain>
    </source>
</reference>
<evidence type="ECO:0000313" key="2">
    <source>
        <dbReference type="EMBL" id="KAG7762167.1"/>
    </source>
</evidence>
<dbReference type="GO" id="GO:0000329">
    <property type="term" value="C:fungal-type vacuole membrane"/>
    <property type="evidence" value="ECO:0007669"/>
    <property type="project" value="TreeGrafter"/>
</dbReference>
<comment type="caution">
    <text evidence="1">The sequence shown here is derived from an EMBL/GenBank/DDBJ whole genome shotgun (WGS) entry which is preliminary data.</text>
</comment>
<accession>A0AAN6D2J0</accession>
<name>A0AAN6D2J0_9ASCO</name>
<dbReference type="Proteomes" id="UP000697297">
    <property type="component" value="Unassembled WGS sequence"/>
</dbReference>
<dbReference type="Gene3D" id="1.20.1250.20">
    <property type="entry name" value="MFS general substrate transporter like domains"/>
    <property type="match status" value="1"/>
</dbReference>
<evidence type="ECO:0000313" key="4">
    <source>
        <dbReference type="Proteomes" id="UP000738402"/>
    </source>
</evidence>
<dbReference type="EMBL" id="JAHLUN010000016">
    <property type="protein sequence ID" value="KAG7762167.1"/>
    <property type="molecule type" value="Genomic_DNA"/>
</dbReference>
<sequence length="98" mass="11052">MPMMVFFLLMRDVFKSMDVGSKNVFLSSVAQDNERAAALSLQNSFRLLAQVIAPIITGFMANRDLQWASFILSAVTRVVVNEGGVLLLFWKDRHKFAI</sequence>
<dbReference type="PANTHER" id="PTHR23520">
    <property type="entry name" value="TRANSPORTER, PUTATIVE (AFU_ORTHOLOGUE AFUA_3G04000)-RELATED"/>
    <property type="match status" value="1"/>
</dbReference>
<dbReference type="PANTHER" id="PTHR23520:SF5">
    <property type="entry name" value="TRANSPORTER, PUTATIVE (AFU_ORTHOLOGUE AFUA_3G04000)-RELATED"/>
    <property type="match status" value="1"/>
</dbReference>
<protein>
    <submittedName>
        <fullName evidence="1">Uncharacterized protein</fullName>
    </submittedName>
</protein>
<dbReference type="Proteomes" id="UP000738402">
    <property type="component" value="Unassembled WGS sequence"/>
</dbReference>
<evidence type="ECO:0000313" key="1">
    <source>
        <dbReference type="EMBL" id="KAG7724351.1"/>
    </source>
</evidence>
<dbReference type="EMBL" id="JAHLUH010000017">
    <property type="protein sequence ID" value="KAG7724351.1"/>
    <property type="molecule type" value="Genomic_DNA"/>
</dbReference>
<dbReference type="SUPFAM" id="SSF103473">
    <property type="entry name" value="MFS general substrate transporter"/>
    <property type="match status" value="1"/>
</dbReference>